<comment type="caution">
    <text evidence="3">The sequence shown here is derived from an EMBL/GenBank/DDBJ whole genome shotgun (WGS) entry which is preliminary data.</text>
</comment>
<proteinExistence type="predicted"/>
<evidence type="ECO:0000256" key="1">
    <source>
        <dbReference type="SAM" id="SignalP"/>
    </source>
</evidence>
<accession>A0ABW7N7Q6</accession>
<dbReference type="Gene3D" id="2.60.40.1120">
    <property type="entry name" value="Carboxypeptidase-like, regulatory domain"/>
    <property type="match status" value="1"/>
</dbReference>
<dbReference type="InterPro" id="IPR008969">
    <property type="entry name" value="CarboxyPept-like_regulatory"/>
</dbReference>
<keyword evidence="1" id="KW-0732">Signal</keyword>
<sequence length="907" mass="101823">MKYLIFIAVNCIIFPLLAQEFSLSGSIQSQEDQSTFPGATVVVQNPGDSSIIKGSITDYEGHFKISGLSAGTYLIKADFIGYQTLYQKIDLTRNLDMGTLALVEDTKVLEAVEVVGKPVAAMQKGDTTQFSARAYKTAPDASSQELIEKLPGISTQDGKLQANGEDIQVILVDGKPFFGGDVNAALQNLPADVVASIQIFDKKSDKAALSGFDDGAQQKAINIITKPSRRVGQFGKSTIGVGTGGTYQGGASVNFFNNDRRITVTGLSNNINTTNYSADPGSMGDNINANGLIKTNNLGINFSDHLGSKFELNGNYQFSREENEQTERKLRDYALASDSGQIYSEDRYTNRLNVAHRLGLKLEYKINENNVLLMRPHLSFRNEESINDFLGQTTSGSSPVNATDNTATASYQDYDYDNNLYYSRKFGKKGRSFTSRLHTGWHTNEDRSRRYAENQFFNESDSLGILDQRTTRSRTGISWEVQASYTEPLGEHSMMELEYEIGDRIDDSDKLTYDADESGDYNALDTALSNTFKSEYLRQKFEVGYQWQNEGLKLQVETEFQRSDMSNDQVFPTQTDLNKGFSSLLPSARLDYRLSEDKRIELSYRTSTRQPSIGDLQDVIDNSNALQLSAGNPDLNQTYNHKARARFWSSDPENGKSLYASVESSFSQNLITNSTFIAEEPLEVAEGVILEQGSQFTRPANVDGYYQFRSYMSYGNPLEVIKSNIRFNGGVNFTRKPGLVNDVLNFSDAHNYRLGVSLNTNISETFDVNISTRSSYNVAKNSLRPSLNNNYYNQTTRLKYRWVFLGGFVYRADLRHQLNTGLSEGYDNSSMLLNMSAGRKFLKNDLAEISVNVYDLLQQNNNARRNITELYIEDQQSTVLERYFMLTFTYNIRHFSAGTTREDFEDI</sequence>
<keyword evidence="4" id="KW-1185">Reference proteome</keyword>
<dbReference type="InterPro" id="IPR041700">
    <property type="entry name" value="OMP_b-brl_3"/>
</dbReference>
<feature type="chain" id="PRO_5045734366" evidence="1">
    <location>
        <begin position="19"/>
        <end position="907"/>
    </location>
</feature>
<feature type="signal peptide" evidence="1">
    <location>
        <begin position="1"/>
        <end position="18"/>
    </location>
</feature>
<dbReference type="Pfam" id="PF13715">
    <property type="entry name" value="CarbopepD_reg_2"/>
    <property type="match status" value="1"/>
</dbReference>
<dbReference type="SUPFAM" id="SSF56935">
    <property type="entry name" value="Porins"/>
    <property type="match status" value="1"/>
</dbReference>
<protein>
    <submittedName>
        <fullName evidence="3">Outer membrane beta-barrel protein</fullName>
    </submittedName>
</protein>
<name>A0ABW7N7Q6_9BACT</name>
<dbReference type="EMBL" id="JBIPKE010000015">
    <property type="protein sequence ID" value="MFH6983635.1"/>
    <property type="molecule type" value="Genomic_DNA"/>
</dbReference>
<organism evidence="3 4">
    <name type="scientific">Marinoscillum luteum</name>
    <dbReference type="NCBI Taxonomy" id="861051"/>
    <lineage>
        <taxon>Bacteria</taxon>
        <taxon>Pseudomonadati</taxon>
        <taxon>Bacteroidota</taxon>
        <taxon>Cytophagia</taxon>
        <taxon>Cytophagales</taxon>
        <taxon>Reichenbachiellaceae</taxon>
        <taxon>Marinoscillum</taxon>
    </lineage>
</organism>
<reference evidence="3 4" key="1">
    <citation type="journal article" date="2013" name="Int. J. Syst. Evol. Microbiol.">
        <title>Marinoscillum luteum sp. nov., isolated from marine sediment.</title>
        <authorList>
            <person name="Cha I.T."/>
            <person name="Park S.J."/>
            <person name="Kim S.J."/>
            <person name="Kim J.G."/>
            <person name="Jung M.Y."/>
            <person name="Shin K.S."/>
            <person name="Kwon K.K."/>
            <person name="Yang S.H."/>
            <person name="Seo Y.S."/>
            <person name="Rhee S.K."/>
        </authorList>
    </citation>
    <scope>NUCLEOTIDE SEQUENCE [LARGE SCALE GENOMIC DNA]</scope>
    <source>
        <strain evidence="3 4">KCTC 23939</strain>
    </source>
</reference>
<evidence type="ECO:0000313" key="4">
    <source>
        <dbReference type="Proteomes" id="UP001610063"/>
    </source>
</evidence>
<evidence type="ECO:0000259" key="2">
    <source>
        <dbReference type="Pfam" id="PF14905"/>
    </source>
</evidence>
<dbReference type="SUPFAM" id="SSF49464">
    <property type="entry name" value="Carboxypeptidase regulatory domain-like"/>
    <property type="match status" value="1"/>
</dbReference>
<dbReference type="Pfam" id="PF14905">
    <property type="entry name" value="OMP_b-brl_3"/>
    <property type="match status" value="1"/>
</dbReference>
<evidence type="ECO:0000313" key="3">
    <source>
        <dbReference type="EMBL" id="MFH6983635.1"/>
    </source>
</evidence>
<dbReference type="RefSeq" id="WP_395417181.1">
    <property type="nucleotide sequence ID" value="NZ_JBIPKE010000015.1"/>
</dbReference>
<gene>
    <name evidence="3" type="ORF">ACHKAR_09305</name>
</gene>
<feature type="domain" description="Outer membrane protein beta-barrel" evidence="2">
    <location>
        <begin position="424"/>
        <end position="890"/>
    </location>
</feature>
<dbReference type="Proteomes" id="UP001610063">
    <property type="component" value="Unassembled WGS sequence"/>
</dbReference>